<dbReference type="SUPFAM" id="SSF55729">
    <property type="entry name" value="Acyl-CoA N-acyltransferases (Nat)"/>
    <property type="match status" value="1"/>
</dbReference>
<proteinExistence type="predicted"/>
<accession>A0ABT6R499</accession>
<gene>
    <name evidence="2" type="ORF">QK289_12225</name>
</gene>
<dbReference type="InterPro" id="IPR016181">
    <property type="entry name" value="Acyl_CoA_acyltransferase"/>
</dbReference>
<comment type="caution">
    <text evidence="2">The sequence shown here is derived from an EMBL/GenBank/DDBJ whole genome shotgun (WGS) entry which is preliminary data.</text>
</comment>
<evidence type="ECO:0000313" key="2">
    <source>
        <dbReference type="EMBL" id="MDI3235776.1"/>
    </source>
</evidence>
<reference evidence="2 3" key="1">
    <citation type="submission" date="2023-04" db="EMBL/GenBank/DDBJ databases">
        <title>Antarctic isolates genomes.</title>
        <authorList>
            <person name="Dimov S.G."/>
        </authorList>
    </citation>
    <scope>NUCLEOTIDE SEQUENCE [LARGE SCALE GENOMIC DNA]</scope>
    <source>
        <strain evidence="2 3">AL19</strain>
    </source>
</reference>
<dbReference type="Gene3D" id="3.40.630.30">
    <property type="match status" value="1"/>
</dbReference>
<evidence type="ECO:0000313" key="3">
    <source>
        <dbReference type="Proteomes" id="UP001243286"/>
    </source>
</evidence>
<dbReference type="CDD" id="cd04301">
    <property type="entry name" value="NAT_SF"/>
    <property type="match status" value="1"/>
</dbReference>
<dbReference type="PROSITE" id="PS51186">
    <property type="entry name" value="GNAT"/>
    <property type="match status" value="1"/>
</dbReference>
<dbReference type="InterPro" id="IPR000182">
    <property type="entry name" value="GNAT_dom"/>
</dbReference>
<organism evidence="2 3">
    <name type="scientific">Exiguobacterium antarcticum</name>
    <dbReference type="NCBI Taxonomy" id="132920"/>
    <lineage>
        <taxon>Bacteria</taxon>
        <taxon>Bacillati</taxon>
        <taxon>Bacillota</taxon>
        <taxon>Bacilli</taxon>
        <taxon>Bacillales</taxon>
        <taxon>Bacillales Family XII. Incertae Sedis</taxon>
        <taxon>Exiguobacterium</taxon>
    </lineage>
</organism>
<dbReference type="RefSeq" id="WP_282356766.1">
    <property type="nucleotide sequence ID" value="NZ_JASBQV010000021.1"/>
</dbReference>
<name>A0ABT6R499_9BACL</name>
<dbReference type="Proteomes" id="UP001243286">
    <property type="component" value="Unassembled WGS sequence"/>
</dbReference>
<sequence>MTTTYQIRPYQEQDFPAIQRLNAAEGWNQLVRLHERTQLAWQHSNAALVVEHAGDVIGYVRGMTDTQVTLYICELLIDTDFRGQGLAQQLFARLHDLYPTTRIEVLASSSSERFYRNQAFRPFYGFRKSFE</sequence>
<dbReference type="EMBL" id="JASBQV010000021">
    <property type="protein sequence ID" value="MDI3235776.1"/>
    <property type="molecule type" value="Genomic_DNA"/>
</dbReference>
<feature type="domain" description="N-acetyltransferase" evidence="1">
    <location>
        <begin position="5"/>
        <end position="131"/>
    </location>
</feature>
<protein>
    <submittedName>
        <fullName evidence="2">GNAT family N-acetyltransferase</fullName>
    </submittedName>
</protein>
<evidence type="ECO:0000259" key="1">
    <source>
        <dbReference type="PROSITE" id="PS51186"/>
    </source>
</evidence>
<dbReference type="Pfam" id="PF13673">
    <property type="entry name" value="Acetyltransf_10"/>
    <property type="match status" value="1"/>
</dbReference>
<keyword evidence="3" id="KW-1185">Reference proteome</keyword>